<feature type="compositionally biased region" description="Polar residues" evidence="1">
    <location>
        <begin position="23"/>
        <end position="42"/>
    </location>
</feature>
<proteinExistence type="predicted"/>
<gene>
    <name evidence="2" type="ORF">NLI96_g7395</name>
</gene>
<feature type="region of interest" description="Disordered" evidence="1">
    <location>
        <begin position="1"/>
        <end position="42"/>
    </location>
</feature>
<reference evidence="2" key="1">
    <citation type="submission" date="2022-07" db="EMBL/GenBank/DDBJ databases">
        <title>Genome Sequence of Physisporinus lineatus.</title>
        <authorList>
            <person name="Buettner E."/>
        </authorList>
    </citation>
    <scope>NUCLEOTIDE SEQUENCE</scope>
    <source>
        <strain evidence="2">VT162</strain>
    </source>
</reference>
<dbReference type="EMBL" id="JANAWD010000301">
    <property type="protein sequence ID" value="KAJ3481832.1"/>
    <property type="molecule type" value="Genomic_DNA"/>
</dbReference>
<evidence type="ECO:0000256" key="1">
    <source>
        <dbReference type="SAM" id="MobiDB-lite"/>
    </source>
</evidence>
<dbReference type="Proteomes" id="UP001212997">
    <property type="component" value="Unassembled WGS sequence"/>
</dbReference>
<sequence>MGSTTQRLNAPDLDDEGADGVGPTSTPSTMNPSADVLASSTQPPSLFDSSASLLAVTPRFHSIFDLFNPSQATTSLAFTVDGQDHQKNGSSKRVGTSRGGSGHNRIIPMILAFMLPSNSTIYKAIPSLASTSPSLISNSLHIPVPIQTLSIYLLLSCYLRAPCFDPIINIHAMMC</sequence>
<accession>A0AAD5V1G7</accession>
<keyword evidence="3" id="KW-1185">Reference proteome</keyword>
<dbReference type="AlphaFoldDB" id="A0AAD5V1G7"/>
<protein>
    <submittedName>
        <fullName evidence="2">Uncharacterized protein</fullName>
    </submittedName>
</protein>
<evidence type="ECO:0000313" key="2">
    <source>
        <dbReference type="EMBL" id="KAJ3481832.1"/>
    </source>
</evidence>
<evidence type="ECO:0000313" key="3">
    <source>
        <dbReference type="Proteomes" id="UP001212997"/>
    </source>
</evidence>
<organism evidence="2 3">
    <name type="scientific">Meripilus lineatus</name>
    <dbReference type="NCBI Taxonomy" id="2056292"/>
    <lineage>
        <taxon>Eukaryota</taxon>
        <taxon>Fungi</taxon>
        <taxon>Dikarya</taxon>
        <taxon>Basidiomycota</taxon>
        <taxon>Agaricomycotina</taxon>
        <taxon>Agaricomycetes</taxon>
        <taxon>Polyporales</taxon>
        <taxon>Meripilaceae</taxon>
        <taxon>Meripilus</taxon>
    </lineage>
</organism>
<comment type="caution">
    <text evidence="2">The sequence shown here is derived from an EMBL/GenBank/DDBJ whole genome shotgun (WGS) entry which is preliminary data.</text>
</comment>
<name>A0AAD5V1G7_9APHY</name>